<keyword evidence="2" id="KW-1185">Reference proteome</keyword>
<accession>D2UA27</accession>
<dbReference type="AlphaFoldDB" id="D2UA27"/>
<organism evidence="1 2">
    <name type="scientific">Xanthomonas albilineans (strain GPE PC73 / CFBP 7063)</name>
    <dbReference type="NCBI Taxonomy" id="380358"/>
    <lineage>
        <taxon>Bacteria</taxon>
        <taxon>Pseudomonadati</taxon>
        <taxon>Pseudomonadota</taxon>
        <taxon>Gammaproteobacteria</taxon>
        <taxon>Lysobacterales</taxon>
        <taxon>Lysobacteraceae</taxon>
        <taxon>Xanthomonas</taxon>
    </lineage>
</organism>
<dbReference type="STRING" id="380358.XALC_1247"/>
<dbReference type="Proteomes" id="UP000001890">
    <property type="component" value="Chromosome"/>
</dbReference>
<dbReference type="KEGG" id="xal:XALC_1247"/>
<evidence type="ECO:0000313" key="2">
    <source>
        <dbReference type="Proteomes" id="UP000001890"/>
    </source>
</evidence>
<dbReference type="EMBL" id="FP565176">
    <property type="protein sequence ID" value="CBA15756.1"/>
    <property type="molecule type" value="Genomic_DNA"/>
</dbReference>
<gene>
    <name evidence="1" type="ordered locus">XALc_1247</name>
</gene>
<reference evidence="1 2" key="1">
    <citation type="journal article" date="2009" name="BMC Genomics">
        <title>The complete genome sequence of Xanthomonas albilineans provides new insights into the reductive genome evolution of the xylem-limited Xanthomonadaceae.</title>
        <authorList>
            <person name="Pieretti I."/>
            <person name="Royer M."/>
            <person name="Barbe V."/>
            <person name="Carrere S."/>
            <person name="Koebnik R."/>
            <person name="Cociancich S."/>
            <person name="Couloux A."/>
            <person name="Darrasse A."/>
            <person name="Gouzy J."/>
            <person name="Jacques M.A."/>
            <person name="Lauber E."/>
            <person name="Manceau C."/>
            <person name="Mangenot S."/>
            <person name="Poussier S."/>
            <person name="Segurens B."/>
            <person name="Szurek B."/>
            <person name="Verdier V."/>
            <person name="Arlat M."/>
            <person name="Rott P."/>
        </authorList>
    </citation>
    <scope>NUCLEOTIDE SEQUENCE [LARGE SCALE GENOMIC DNA]</scope>
    <source>
        <strain evidence="2">GPE PC73 / CFBP 7063</strain>
    </source>
</reference>
<proteinExistence type="predicted"/>
<protein>
    <submittedName>
        <fullName evidence="1">Uncharacterized protein</fullName>
    </submittedName>
</protein>
<sequence length="128" mass="14902">MQQRRRRAWLALQFNVRVGAGMQLAGIGVEHQAAGRGWLDILKRPGAVACWHAVMCTARQHDARERCACVESNQGWRARWWSLHRYRCFYWAHSRQHVFCEYATGQESVLSWLLFDKKSHVAAAHNKI</sequence>
<evidence type="ECO:0000313" key="1">
    <source>
        <dbReference type="EMBL" id="CBA15756.1"/>
    </source>
</evidence>
<name>D2UA27_XANAP</name>